<name>A0A9X5BJ02_9FIRM</name>
<evidence type="ECO:0000256" key="2">
    <source>
        <dbReference type="ARBA" id="ARBA00023015"/>
    </source>
</evidence>
<feature type="domain" description="RNA polymerase sigma-70 region 2" evidence="5">
    <location>
        <begin position="15"/>
        <end position="75"/>
    </location>
</feature>
<dbReference type="InterPro" id="IPR013324">
    <property type="entry name" value="RNA_pol_sigma_r3/r4-like"/>
</dbReference>
<evidence type="ECO:0000313" key="8">
    <source>
        <dbReference type="Proteomes" id="UP001154420"/>
    </source>
</evidence>
<proteinExistence type="inferred from homology"/>
<keyword evidence="3" id="KW-0731">Sigma factor</keyword>
<dbReference type="NCBIfam" id="TIGR02937">
    <property type="entry name" value="sigma70-ECF"/>
    <property type="match status" value="1"/>
</dbReference>
<dbReference type="SUPFAM" id="SSF88946">
    <property type="entry name" value="Sigma2 domain of RNA polymerase sigma factors"/>
    <property type="match status" value="1"/>
</dbReference>
<keyword evidence="4" id="KW-0804">Transcription</keyword>
<dbReference type="InterPro" id="IPR036388">
    <property type="entry name" value="WH-like_DNA-bd_sf"/>
</dbReference>
<organism evidence="7 8">
    <name type="scientific">Parablautia muri</name>
    <dbReference type="NCBI Taxonomy" id="2320879"/>
    <lineage>
        <taxon>Bacteria</taxon>
        <taxon>Bacillati</taxon>
        <taxon>Bacillota</taxon>
        <taxon>Clostridia</taxon>
        <taxon>Lachnospirales</taxon>
        <taxon>Lachnospiraceae</taxon>
        <taxon>Parablautia</taxon>
    </lineage>
</organism>
<evidence type="ECO:0000256" key="3">
    <source>
        <dbReference type="ARBA" id="ARBA00023082"/>
    </source>
</evidence>
<reference evidence="7" key="1">
    <citation type="submission" date="2018-09" db="EMBL/GenBank/DDBJ databases">
        <title>Murine metabolic-syndrome-specific gut microbial biobank.</title>
        <authorList>
            <person name="Liu C."/>
        </authorList>
    </citation>
    <scope>NUCLEOTIDE SEQUENCE</scope>
    <source>
        <strain evidence="7">D42-62</strain>
    </source>
</reference>
<comment type="similarity">
    <text evidence="1">Belongs to the sigma-70 factor family. ECF subfamily.</text>
</comment>
<keyword evidence="8" id="KW-1185">Reference proteome</keyword>
<evidence type="ECO:0000313" key="7">
    <source>
        <dbReference type="EMBL" id="NBJ94653.1"/>
    </source>
</evidence>
<accession>A0A9X5BJ02</accession>
<dbReference type="CDD" id="cd06171">
    <property type="entry name" value="Sigma70_r4"/>
    <property type="match status" value="1"/>
</dbReference>
<dbReference type="GO" id="GO:0003677">
    <property type="term" value="F:DNA binding"/>
    <property type="evidence" value="ECO:0007669"/>
    <property type="project" value="InterPro"/>
</dbReference>
<evidence type="ECO:0000256" key="1">
    <source>
        <dbReference type="ARBA" id="ARBA00010641"/>
    </source>
</evidence>
<dbReference type="EMBL" id="QZDT01000045">
    <property type="protein sequence ID" value="NBJ94653.1"/>
    <property type="molecule type" value="Genomic_DNA"/>
</dbReference>
<dbReference type="InterPro" id="IPR013249">
    <property type="entry name" value="RNA_pol_sigma70_r4_t2"/>
</dbReference>
<dbReference type="SUPFAM" id="SSF88659">
    <property type="entry name" value="Sigma3 and sigma4 domains of RNA polymerase sigma factors"/>
    <property type="match status" value="1"/>
</dbReference>
<dbReference type="GO" id="GO:0016987">
    <property type="term" value="F:sigma factor activity"/>
    <property type="evidence" value="ECO:0007669"/>
    <property type="project" value="UniProtKB-KW"/>
</dbReference>
<dbReference type="InterPro" id="IPR039425">
    <property type="entry name" value="RNA_pol_sigma-70-like"/>
</dbReference>
<dbReference type="InterPro" id="IPR007627">
    <property type="entry name" value="RNA_pol_sigma70_r2"/>
</dbReference>
<dbReference type="PANTHER" id="PTHR43133">
    <property type="entry name" value="RNA POLYMERASE ECF-TYPE SIGMA FACTO"/>
    <property type="match status" value="1"/>
</dbReference>
<keyword evidence="2" id="KW-0805">Transcription regulation</keyword>
<comment type="caution">
    <text evidence="7">The sequence shown here is derived from an EMBL/GenBank/DDBJ whole genome shotgun (WGS) entry which is preliminary data.</text>
</comment>
<evidence type="ECO:0000259" key="5">
    <source>
        <dbReference type="Pfam" id="PF04542"/>
    </source>
</evidence>
<sequence length="160" mass="18959">MDKKQFTTQVLEAEKSLYHIAKSILGNDDDCADAIQNAVLHAFEKLHTLRNEKYFKTWLTRILINECNYMIRSRKDQVSYEDYYDTRTMAQEEDYSEVFEVVMGLEDNYRVPFVLFYVEGFSVKEICQILKLSQGTVKTRLYRSRKLLKEKLMGVYGYAE</sequence>
<dbReference type="GO" id="GO:0006352">
    <property type="term" value="P:DNA-templated transcription initiation"/>
    <property type="evidence" value="ECO:0007669"/>
    <property type="project" value="InterPro"/>
</dbReference>
<dbReference type="Proteomes" id="UP001154420">
    <property type="component" value="Unassembled WGS sequence"/>
</dbReference>
<evidence type="ECO:0000259" key="6">
    <source>
        <dbReference type="Pfam" id="PF08281"/>
    </source>
</evidence>
<dbReference type="Gene3D" id="1.10.1740.10">
    <property type="match status" value="1"/>
</dbReference>
<dbReference type="Gene3D" id="1.10.10.10">
    <property type="entry name" value="Winged helix-like DNA-binding domain superfamily/Winged helix DNA-binding domain"/>
    <property type="match status" value="1"/>
</dbReference>
<dbReference type="Pfam" id="PF08281">
    <property type="entry name" value="Sigma70_r4_2"/>
    <property type="match status" value="1"/>
</dbReference>
<dbReference type="OrthoDB" id="9784984at2"/>
<protein>
    <submittedName>
        <fullName evidence="7">Sigma-70 family RNA polymerase sigma factor</fullName>
    </submittedName>
</protein>
<dbReference type="PANTHER" id="PTHR43133:SF51">
    <property type="entry name" value="RNA POLYMERASE SIGMA FACTOR"/>
    <property type="match status" value="1"/>
</dbReference>
<feature type="domain" description="RNA polymerase sigma factor 70 region 4 type 2" evidence="6">
    <location>
        <begin position="101"/>
        <end position="148"/>
    </location>
</feature>
<evidence type="ECO:0000256" key="4">
    <source>
        <dbReference type="ARBA" id="ARBA00023163"/>
    </source>
</evidence>
<dbReference type="InterPro" id="IPR014284">
    <property type="entry name" value="RNA_pol_sigma-70_dom"/>
</dbReference>
<gene>
    <name evidence="7" type="ORF">D5281_19250</name>
</gene>
<dbReference type="AlphaFoldDB" id="A0A9X5BJ02"/>
<dbReference type="Pfam" id="PF04542">
    <property type="entry name" value="Sigma70_r2"/>
    <property type="match status" value="1"/>
</dbReference>
<dbReference type="InterPro" id="IPR013325">
    <property type="entry name" value="RNA_pol_sigma_r2"/>
</dbReference>
<dbReference type="RefSeq" id="WP_160561666.1">
    <property type="nucleotide sequence ID" value="NZ_QZDT01000045.1"/>
</dbReference>